<accession>A0A6J4S5G8</accession>
<name>A0A6J4S5G8_9SPHN</name>
<dbReference type="GO" id="GO:0030163">
    <property type="term" value="P:protein catabolic process"/>
    <property type="evidence" value="ECO:0007669"/>
    <property type="project" value="UniProtKB-UniRule"/>
</dbReference>
<dbReference type="Pfam" id="PF03588">
    <property type="entry name" value="Leu_Phe_trans"/>
    <property type="match status" value="1"/>
</dbReference>
<evidence type="ECO:0000256" key="5">
    <source>
        <dbReference type="SAM" id="MobiDB-lite"/>
    </source>
</evidence>
<dbReference type="PANTHER" id="PTHR30098">
    <property type="entry name" value="LEUCYL/PHENYLALANYL-TRNA--PROTEIN TRANSFERASE"/>
    <property type="match status" value="1"/>
</dbReference>
<dbReference type="PANTHER" id="PTHR30098:SF2">
    <property type="entry name" value="LEUCYL_PHENYLALANYL-TRNA--PROTEIN TRANSFERASE"/>
    <property type="match status" value="1"/>
</dbReference>
<dbReference type="EC" id="2.3.2.6" evidence="4"/>
<comment type="catalytic activity">
    <reaction evidence="4">
        <text>L-phenylalanyl-tRNA(Phe) + an N-terminal L-alpha-aminoacyl-[protein] = an N-terminal L-phenylalanyl-L-alpha-aminoacyl-[protein] + tRNA(Phe)</text>
        <dbReference type="Rhea" id="RHEA:43632"/>
        <dbReference type="Rhea" id="RHEA-COMP:9668"/>
        <dbReference type="Rhea" id="RHEA-COMP:9699"/>
        <dbReference type="Rhea" id="RHEA-COMP:10636"/>
        <dbReference type="Rhea" id="RHEA-COMP:10637"/>
        <dbReference type="ChEBI" id="CHEBI:78442"/>
        <dbReference type="ChEBI" id="CHEBI:78531"/>
        <dbReference type="ChEBI" id="CHEBI:78597"/>
        <dbReference type="ChEBI" id="CHEBI:83561"/>
        <dbReference type="EC" id="2.3.2.6"/>
    </reaction>
</comment>
<proteinExistence type="inferred from homology"/>
<gene>
    <name evidence="4" type="primary">aat</name>
    <name evidence="6" type="ORF">AVDCRST_MAG39-441</name>
</gene>
<comment type="function">
    <text evidence="4">Functions in the N-end rule pathway of protein degradation where it conjugates Leu, Phe and, less efficiently, Met from aminoacyl-tRNAs to the N-termini of proteins containing an N-terminal arginine or lysine.</text>
</comment>
<comment type="catalytic activity">
    <reaction evidence="4">
        <text>N-terminal L-lysyl-[protein] + L-leucyl-tRNA(Leu) = N-terminal L-leucyl-L-lysyl-[protein] + tRNA(Leu) + H(+)</text>
        <dbReference type="Rhea" id="RHEA:12340"/>
        <dbReference type="Rhea" id="RHEA-COMP:9613"/>
        <dbReference type="Rhea" id="RHEA-COMP:9622"/>
        <dbReference type="Rhea" id="RHEA-COMP:12670"/>
        <dbReference type="Rhea" id="RHEA-COMP:12671"/>
        <dbReference type="ChEBI" id="CHEBI:15378"/>
        <dbReference type="ChEBI" id="CHEBI:65249"/>
        <dbReference type="ChEBI" id="CHEBI:78442"/>
        <dbReference type="ChEBI" id="CHEBI:78494"/>
        <dbReference type="ChEBI" id="CHEBI:133043"/>
        <dbReference type="EC" id="2.3.2.6"/>
    </reaction>
</comment>
<evidence type="ECO:0000256" key="3">
    <source>
        <dbReference type="ARBA" id="ARBA00023315"/>
    </source>
</evidence>
<keyword evidence="3 4" id="KW-0012">Acyltransferase</keyword>
<dbReference type="GO" id="GO:0008914">
    <property type="term" value="F:leucyl-tRNA--protein transferase activity"/>
    <property type="evidence" value="ECO:0007669"/>
    <property type="project" value="UniProtKB-UniRule"/>
</dbReference>
<reference evidence="6" key="1">
    <citation type="submission" date="2020-02" db="EMBL/GenBank/DDBJ databases">
        <authorList>
            <person name="Meier V. D."/>
        </authorList>
    </citation>
    <scope>NUCLEOTIDE SEQUENCE</scope>
    <source>
        <strain evidence="6">AVDCRST_MAG39</strain>
    </source>
</reference>
<keyword evidence="1 4" id="KW-0963">Cytoplasm</keyword>
<dbReference type="NCBIfam" id="TIGR00667">
    <property type="entry name" value="aat"/>
    <property type="match status" value="1"/>
</dbReference>
<dbReference type="EMBL" id="CADCVW010000020">
    <property type="protein sequence ID" value="CAA9485825.1"/>
    <property type="molecule type" value="Genomic_DNA"/>
</dbReference>
<dbReference type="InterPro" id="IPR004616">
    <property type="entry name" value="Leu/Phe-tRNA_Trfase"/>
</dbReference>
<comment type="subcellular location">
    <subcellularLocation>
        <location evidence="4">Cytoplasm</location>
    </subcellularLocation>
</comment>
<evidence type="ECO:0000313" key="6">
    <source>
        <dbReference type="EMBL" id="CAA9485825.1"/>
    </source>
</evidence>
<feature type="region of interest" description="Disordered" evidence="5">
    <location>
        <begin position="213"/>
        <end position="235"/>
    </location>
</feature>
<evidence type="ECO:0000256" key="4">
    <source>
        <dbReference type="HAMAP-Rule" id="MF_00688"/>
    </source>
</evidence>
<sequence>MTALEPELLLRAYSVGVFPMADSRDDRSVYWVEPKRRAILPLDGFRLSRSLTKTIKSDRYRVTRDLEFAGVMRGCADRPETWISHGIEDAYLELHRRGHAHSVECWDAAGALVGGLYGVKLGRAFFGESMFSRGRDASKVALAALVARLRVGCFSLLDCQFITPHLASLGAIEVKRDLYVSLLTAAVTPAFGREASPALAAAPPAFDRLDAMSRETSASSSSSSSAAGSGSTPGKLIVQALGHTS</sequence>
<feature type="compositionally biased region" description="Low complexity" evidence="5">
    <location>
        <begin position="217"/>
        <end position="230"/>
    </location>
</feature>
<dbReference type="AlphaFoldDB" id="A0A6J4S5G8"/>
<comment type="similarity">
    <text evidence="4">Belongs to the L/F-transferase family.</text>
</comment>
<evidence type="ECO:0000256" key="1">
    <source>
        <dbReference type="ARBA" id="ARBA00022490"/>
    </source>
</evidence>
<organism evidence="6">
    <name type="scientific">uncultured Sphingomonadaceae bacterium</name>
    <dbReference type="NCBI Taxonomy" id="169976"/>
    <lineage>
        <taxon>Bacteria</taxon>
        <taxon>Pseudomonadati</taxon>
        <taxon>Pseudomonadota</taxon>
        <taxon>Alphaproteobacteria</taxon>
        <taxon>Sphingomonadales</taxon>
        <taxon>Sphingomonadaceae</taxon>
        <taxon>environmental samples</taxon>
    </lineage>
</organism>
<keyword evidence="2 4" id="KW-0808">Transferase</keyword>
<dbReference type="GO" id="GO:0005737">
    <property type="term" value="C:cytoplasm"/>
    <property type="evidence" value="ECO:0007669"/>
    <property type="project" value="UniProtKB-SubCell"/>
</dbReference>
<dbReference type="HAMAP" id="MF_00688">
    <property type="entry name" value="Leu_Phe_trans"/>
    <property type="match status" value="1"/>
</dbReference>
<dbReference type="InterPro" id="IPR016181">
    <property type="entry name" value="Acyl_CoA_acyltransferase"/>
</dbReference>
<evidence type="ECO:0000256" key="2">
    <source>
        <dbReference type="ARBA" id="ARBA00022679"/>
    </source>
</evidence>
<dbReference type="SUPFAM" id="SSF55729">
    <property type="entry name" value="Acyl-CoA N-acyltransferases (Nat)"/>
    <property type="match status" value="1"/>
</dbReference>
<protein>
    <recommendedName>
        <fullName evidence="4">Leucyl/phenylalanyl-tRNA--protein transferase</fullName>
        <ecNumber evidence="4">2.3.2.6</ecNumber>
    </recommendedName>
    <alternativeName>
        <fullName evidence="4">L/F-transferase</fullName>
    </alternativeName>
    <alternativeName>
        <fullName evidence="4">Leucyltransferase</fullName>
    </alternativeName>
    <alternativeName>
        <fullName evidence="4">Phenyalanyltransferase</fullName>
    </alternativeName>
</protein>
<dbReference type="InterPro" id="IPR042203">
    <property type="entry name" value="Leu/Phe-tRNA_Trfase_C"/>
</dbReference>
<comment type="catalytic activity">
    <reaction evidence="4">
        <text>N-terminal L-arginyl-[protein] + L-leucyl-tRNA(Leu) = N-terminal L-leucyl-L-arginyl-[protein] + tRNA(Leu) + H(+)</text>
        <dbReference type="Rhea" id="RHEA:50416"/>
        <dbReference type="Rhea" id="RHEA-COMP:9613"/>
        <dbReference type="Rhea" id="RHEA-COMP:9622"/>
        <dbReference type="Rhea" id="RHEA-COMP:12672"/>
        <dbReference type="Rhea" id="RHEA-COMP:12673"/>
        <dbReference type="ChEBI" id="CHEBI:15378"/>
        <dbReference type="ChEBI" id="CHEBI:64719"/>
        <dbReference type="ChEBI" id="CHEBI:78442"/>
        <dbReference type="ChEBI" id="CHEBI:78494"/>
        <dbReference type="ChEBI" id="CHEBI:133044"/>
        <dbReference type="EC" id="2.3.2.6"/>
    </reaction>
</comment>
<dbReference type="Gene3D" id="3.40.630.70">
    <property type="entry name" value="Leucyl/phenylalanyl-tRNA-protein transferase, C-terminal domain"/>
    <property type="match status" value="1"/>
</dbReference>